<dbReference type="Pfam" id="PF11013">
    <property type="entry name" value="DUF2851"/>
    <property type="match status" value="1"/>
</dbReference>
<evidence type="ECO:0008006" key="2">
    <source>
        <dbReference type="Google" id="ProtNLM"/>
    </source>
</evidence>
<gene>
    <name evidence="1" type="ORF">MNBD_NITROSPINAE02-894</name>
</gene>
<accession>A0A3B1BLY3</accession>
<organism evidence="1">
    <name type="scientific">hydrothermal vent metagenome</name>
    <dbReference type="NCBI Taxonomy" id="652676"/>
    <lineage>
        <taxon>unclassified sequences</taxon>
        <taxon>metagenomes</taxon>
        <taxon>ecological metagenomes</taxon>
    </lineage>
</organism>
<dbReference type="EMBL" id="UOGE01000044">
    <property type="protein sequence ID" value="VAX19356.1"/>
    <property type="molecule type" value="Genomic_DNA"/>
</dbReference>
<sequence length="508" mass="56244">MNANKYLEIFDALPSMVREGGRAQKPAPGGRIREDVVKSIWMGQPWSPHPIRDIKGGLVEIISPGWLNGGGGPDFKDALFKLDNGDIRKGDVEIDVHSSDWQRARRHRDPAYNDVILHVVFYCDLAYGPMTTAIGRALIEVELGPECRELADKIRSDGGIDPKQADLAKITGKCGDEFGGIGVSKALGLIEAAGEARLLLKSGRYHDAIRNGEAADVLYQGLFEAFGYRPFKTRFAKLARVAPLWKLKLVLKNVGRLKRPMVLQSALFGVAGLLPTNSFIADAPDAQTHNYSSLLREGWAEVERKSGLKREFGHEEWKNGSTSPANLPAGRLAGIAHFLALHIDSDLEVLFLRALDRFPMDGMVKDKREHIAKIAKLFPSPEDDYWARRYVLGGKTLARPRKLVGMENASLIVINVIIPYALARARSGNSAKEENVARRIFRAMPRQTNNSIVKFMSERLCGEMSGRELTNSAIRQQGLMMIYADFCITSAGGCAGCRFATYLRKLKV</sequence>
<reference evidence="1" key="1">
    <citation type="submission" date="2018-06" db="EMBL/GenBank/DDBJ databases">
        <authorList>
            <person name="Zhirakovskaya E."/>
        </authorList>
    </citation>
    <scope>NUCLEOTIDE SEQUENCE</scope>
</reference>
<dbReference type="InterPro" id="IPR021272">
    <property type="entry name" value="DUF2851"/>
</dbReference>
<name>A0A3B1BLY3_9ZZZZ</name>
<dbReference type="AlphaFoldDB" id="A0A3B1BLY3"/>
<proteinExistence type="predicted"/>
<protein>
    <recommendedName>
        <fullName evidence="2">DUF2851 domain-containing protein</fullName>
    </recommendedName>
</protein>
<evidence type="ECO:0000313" key="1">
    <source>
        <dbReference type="EMBL" id="VAX19356.1"/>
    </source>
</evidence>